<feature type="region of interest" description="Disordered" evidence="1">
    <location>
        <begin position="300"/>
        <end position="335"/>
    </location>
</feature>
<reference evidence="4" key="2">
    <citation type="submission" date="2025-08" db="UniProtKB">
        <authorList>
            <consortium name="RefSeq"/>
        </authorList>
    </citation>
    <scope>IDENTIFICATION</scope>
    <source>
        <tissue evidence="4">Leaf</tissue>
    </source>
</reference>
<dbReference type="Pfam" id="PF14111">
    <property type="entry name" value="DUF4283"/>
    <property type="match status" value="1"/>
</dbReference>
<evidence type="ECO:0000313" key="3">
    <source>
        <dbReference type="Proteomes" id="UP000504610"/>
    </source>
</evidence>
<keyword evidence="3" id="KW-1185">Reference proteome</keyword>
<feature type="compositionally biased region" description="Basic and acidic residues" evidence="1">
    <location>
        <begin position="320"/>
        <end position="335"/>
    </location>
</feature>
<dbReference type="PANTHER" id="PTHR31286">
    <property type="entry name" value="GLYCINE-RICH CELL WALL STRUCTURAL PROTEIN 1.8-LIKE"/>
    <property type="match status" value="1"/>
</dbReference>
<dbReference type="KEGG" id="rsz:108834792"/>
<reference evidence="3" key="1">
    <citation type="journal article" date="2019" name="Database">
        <title>The radish genome database (RadishGD): an integrated information resource for radish genomics.</title>
        <authorList>
            <person name="Yu H.J."/>
            <person name="Baek S."/>
            <person name="Lee Y.J."/>
            <person name="Cho A."/>
            <person name="Mun J.H."/>
        </authorList>
    </citation>
    <scope>NUCLEOTIDE SEQUENCE [LARGE SCALE GENOMIC DNA]</scope>
    <source>
        <strain evidence="3">cv. WK10039</strain>
    </source>
</reference>
<dbReference type="OrthoDB" id="1931768at2759"/>
<evidence type="ECO:0000259" key="2">
    <source>
        <dbReference type="Pfam" id="PF14111"/>
    </source>
</evidence>
<feature type="compositionally biased region" description="Acidic residues" evidence="1">
    <location>
        <begin position="379"/>
        <end position="402"/>
    </location>
</feature>
<dbReference type="GeneID" id="108834792"/>
<dbReference type="AlphaFoldDB" id="A0A6J0LUU5"/>
<evidence type="ECO:0000256" key="1">
    <source>
        <dbReference type="SAM" id="MobiDB-lite"/>
    </source>
</evidence>
<feature type="domain" description="DUF4283" evidence="2">
    <location>
        <begin position="87"/>
        <end position="168"/>
    </location>
</feature>
<gene>
    <name evidence="4" type="primary">LOC108834792</name>
</gene>
<proteinExistence type="predicted"/>
<dbReference type="InterPro" id="IPR040256">
    <property type="entry name" value="At4g02000-like"/>
</dbReference>
<dbReference type="Proteomes" id="UP000504610">
    <property type="component" value="Chromosome 2"/>
</dbReference>
<protein>
    <submittedName>
        <fullName evidence="4">Uncharacterized protein LOC108834792</fullName>
    </submittedName>
</protein>
<evidence type="ECO:0000313" key="4">
    <source>
        <dbReference type="RefSeq" id="XP_018463618.1"/>
    </source>
</evidence>
<dbReference type="RefSeq" id="XP_018463618.1">
    <property type="nucleotide sequence ID" value="XM_018608116.1"/>
</dbReference>
<dbReference type="PANTHER" id="PTHR31286:SF148">
    <property type="entry name" value="DUF4283 DOMAIN-CONTAINING PROTEIN"/>
    <property type="match status" value="1"/>
</dbReference>
<dbReference type="InterPro" id="IPR025558">
    <property type="entry name" value="DUF4283"/>
</dbReference>
<accession>A0A6J0LUU5</accession>
<feature type="compositionally biased region" description="Basic and acidic residues" evidence="1">
    <location>
        <begin position="300"/>
        <end position="310"/>
    </location>
</feature>
<sequence length="515" mass="58675">MDLAYPPGVLNPPEVRSEIGSVVLGDKRSDLMEGKQVGKVIEKESKSWVSTAEDKKSLKKYEVEVLTKDGKHSVAIPEAILSDSTPLWDDFVVGKFLDLAPHMAKVHMVVNKIWSYGEKDSKVDVYDVNATTMRFRISNPKIREKVLKRGMWNIVGVPMVVTKWSPKSEEEKQEENEIPMWVNLRKVPLHMYSWQGISFMTSTVGFPDKLHPETLACTNLEVAKVFVNVDISKALPKEIEFTKDRKEFTVEFYYPWLPAKCNGCGKWGHIERVCVRNGKEKKKKEDNVVMKSGSDEKVIEEENKLEKSVEGVDEALQEGDSSKKGEEVTVGQEDGKISDWSTVPLAKVGRSSPSHVSVVEISASKYSVLTVEDLKEGENETEEGEILTEDQEYNEEELLEESEQLRRIEDDKMEDDILENQSRGNDKAEMKKGYQKKRGQKLKAQDANPAKSTRPSRKKTNMSCFFWNVRGFNKSLKHSVVKEWIGRKEMKFGCILETRVKEIKAEKIIKGGFKE</sequence>
<name>A0A6J0LUU5_RAPSA</name>
<feature type="region of interest" description="Disordered" evidence="1">
    <location>
        <begin position="373"/>
        <end position="458"/>
    </location>
</feature>
<organism evidence="3 4">
    <name type="scientific">Raphanus sativus</name>
    <name type="common">Radish</name>
    <name type="synonym">Raphanus raphanistrum var. sativus</name>
    <dbReference type="NCBI Taxonomy" id="3726"/>
    <lineage>
        <taxon>Eukaryota</taxon>
        <taxon>Viridiplantae</taxon>
        <taxon>Streptophyta</taxon>
        <taxon>Embryophyta</taxon>
        <taxon>Tracheophyta</taxon>
        <taxon>Spermatophyta</taxon>
        <taxon>Magnoliopsida</taxon>
        <taxon>eudicotyledons</taxon>
        <taxon>Gunneridae</taxon>
        <taxon>Pentapetalae</taxon>
        <taxon>rosids</taxon>
        <taxon>malvids</taxon>
        <taxon>Brassicales</taxon>
        <taxon>Brassicaceae</taxon>
        <taxon>Brassiceae</taxon>
        <taxon>Raphanus</taxon>
    </lineage>
</organism>